<name>A0A5D2XMV8_GOSMU</name>
<dbReference type="Pfam" id="PF22936">
    <property type="entry name" value="Pol_BBD"/>
    <property type="match status" value="1"/>
</dbReference>
<dbReference type="AlphaFoldDB" id="A0A5D2XMV8"/>
<reference evidence="2 3" key="1">
    <citation type="submission" date="2019-07" db="EMBL/GenBank/DDBJ databases">
        <title>WGS assembly of Gossypium mustelinum.</title>
        <authorList>
            <person name="Chen Z.J."/>
            <person name="Sreedasyam A."/>
            <person name="Ando A."/>
            <person name="Song Q."/>
            <person name="De L."/>
            <person name="Hulse-Kemp A."/>
            <person name="Ding M."/>
            <person name="Ye W."/>
            <person name="Kirkbride R."/>
            <person name="Jenkins J."/>
            <person name="Plott C."/>
            <person name="Lovell J."/>
            <person name="Lin Y.-M."/>
            <person name="Vaughn R."/>
            <person name="Liu B."/>
            <person name="Li W."/>
            <person name="Simpson S."/>
            <person name="Scheffler B."/>
            <person name="Saski C."/>
            <person name="Grover C."/>
            <person name="Hu G."/>
            <person name="Conover J."/>
            <person name="Carlson J."/>
            <person name="Shu S."/>
            <person name="Boston L."/>
            <person name="Williams M."/>
            <person name="Peterson D."/>
            <person name="Mcgee K."/>
            <person name="Jones D."/>
            <person name="Wendel J."/>
            <person name="Stelly D."/>
            <person name="Grimwood J."/>
            <person name="Schmutz J."/>
        </authorList>
    </citation>
    <scope>NUCLEOTIDE SEQUENCE [LARGE SCALE GENOMIC DNA]</scope>
    <source>
        <strain evidence="2">1408120.09</strain>
    </source>
</reference>
<dbReference type="InterPro" id="IPR054722">
    <property type="entry name" value="PolX-like_BBD"/>
</dbReference>
<dbReference type="Proteomes" id="UP000323597">
    <property type="component" value="Chromosome A10"/>
</dbReference>
<proteinExistence type="predicted"/>
<feature type="non-terminal residue" evidence="2">
    <location>
        <position position="198"/>
    </location>
</feature>
<evidence type="ECO:0000313" key="2">
    <source>
        <dbReference type="EMBL" id="TYJ15284.1"/>
    </source>
</evidence>
<sequence length="198" mass="22305">MNDTTIVEKILRSLSPKYEYVVCSTKESKDTDALTLDEIQSLSNDKEKGEKSNFLEKEEVETLLMAVHNKQEESQNIYLWYVDTGCSNHMCGNKSSFSYLNEDFHTTVSFRDKSIVHVVGKGDISIKTKNGFVETISNDFFVPALKSNLLNVGQLQEKGYVIMISKGVCEIYDPSRGAIAVVPMNTNRLFPLVIDCVQ</sequence>
<protein>
    <recommendedName>
        <fullName evidence="1">Retrovirus-related Pol polyprotein from transposon TNT 1-94-like beta-barrel domain-containing protein</fullName>
    </recommendedName>
</protein>
<evidence type="ECO:0000313" key="3">
    <source>
        <dbReference type="Proteomes" id="UP000323597"/>
    </source>
</evidence>
<keyword evidence="3" id="KW-1185">Reference proteome</keyword>
<accession>A0A5D2XMV8</accession>
<evidence type="ECO:0000259" key="1">
    <source>
        <dbReference type="Pfam" id="PF22936"/>
    </source>
</evidence>
<gene>
    <name evidence="2" type="ORF">E1A91_A10G174100v1</name>
</gene>
<organism evidence="2 3">
    <name type="scientific">Gossypium mustelinum</name>
    <name type="common">Cotton</name>
    <name type="synonym">Gossypium caicoense</name>
    <dbReference type="NCBI Taxonomy" id="34275"/>
    <lineage>
        <taxon>Eukaryota</taxon>
        <taxon>Viridiplantae</taxon>
        <taxon>Streptophyta</taxon>
        <taxon>Embryophyta</taxon>
        <taxon>Tracheophyta</taxon>
        <taxon>Spermatophyta</taxon>
        <taxon>Magnoliopsida</taxon>
        <taxon>eudicotyledons</taxon>
        <taxon>Gunneridae</taxon>
        <taxon>Pentapetalae</taxon>
        <taxon>rosids</taxon>
        <taxon>malvids</taxon>
        <taxon>Malvales</taxon>
        <taxon>Malvaceae</taxon>
        <taxon>Malvoideae</taxon>
        <taxon>Gossypium</taxon>
    </lineage>
</organism>
<feature type="domain" description="Retrovirus-related Pol polyprotein from transposon TNT 1-94-like beta-barrel" evidence="1">
    <location>
        <begin position="80"/>
        <end position="160"/>
    </location>
</feature>
<dbReference type="EMBL" id="CM017645">
    <property type="protein sequence ID" value="TYJ15284.1"/>
    <property type="molecule type" value="Genomic_DNA"/>
</dbReference>